<reference evidence="3" key="1">
    <citation type="submission" date="2022-11" db="UniProtKB">
        <authorList>
            <consortium name="WormBaseParasite"/>
        </authorList>
    </citation>
    <scope>IDENTIFICATION</scope>
</reference>
<feature type="compositionally biased region" description="Basic and acidic residues" evidence="1">
    <location>
        <begin position="141"/>
        <end position="161"/>
    </location>
</feature>
<evidence type="ECO:0000313" key="2">
    <source>
        <dbReference type="Proteomes" id="UP000887565"/>
    </source>
</evidence>
<protein>
    <submittedName>
        <fullName evidence="3">Uncharacterized protein</fullName>
    </submittedName>
</protein>
<keyword evidence="2" id="KW-1185">Reference proteome</keyword>
<accession>A0A915JWH5</accession>
<sequence length="198" mass="22443">MCFPALAEQMQQLISMTTTAVAADYPPDDYCDHPQPRYKLPCTSPCKEDSRIETVVNNMHPLTIDGAVTNKRLLHFFICLEKDEQPKSFTNVQQLANAIAKAHTVLNATKAEIGTAEQPILINQADLETQTPRSLQPFNHGFDRRCSRDRSQDRYQDRTPSTDRGPPNLAPLPNKFVSFQLQLLEQPPQLQPRTKMLL</sequence>
<dbReference type="Proteomes" id="UP000887565">
    <property type="component" value="Unplaced"/>
</dbReference>
<evidence type="ECO:0000256" key="1">
    <source>
        <dbReference type="SAM" id="MobiDB-lite"/>
    </source>
</evidence>
<proteinExistence type="predicted"/>
<feature type="region of interest" description="Disordered" evidence="1">
    <location>
        <begin position="131"/>
        <end position="172"/>
    </location>
</feature>
<dbReference type="AlphaFoldDB" id="A0A915JWH5"/>
<name>A0A915JWH5_ROMCU</name>
<organism evidence="2 3">
    <name type="scientific">Romanomermis culicivorax</name>
    <name type="common">Nematode worm</name>
    <dbReference type="NCBI Taxonomy" id="13658"/>
    <lineage>
        <taxon>Eukaryota</taxon>
        <taxon>Metazoa</taxon>
        <taxon>Ecdysozoa</taxon>
        <taxon>Nematoda</taxon>
        <taxon>Enoplea</taxon>
        <taxon>Dorylaimia</taxon>
        <taxon>Mermithida</taxon>
        <taxon>Mermithoidea</taxon>
        <taxon>Mermithidae</taxon>
        <taxon>Romanomermis</taxon>
    </lineage>
</organism>
<dbReference type="WBParaSite" id="nRc.2.0.1.t30676-RA">
    <property type="protein sequence ID" value="nRc.2.0.1.t30676-RA"/>
    <property type="gene ID" value="nRc.2.0.1.g30676"/>
</dbReference>
<evidence type="ECO:0000313" key="3">
    <source>
        <dbReference type="WBParaSite" id="nRc.2.0.1.t30676-RA"/>
    </source>
</evidence>